<protein>
    <submittedName>
        <fullName evidence="1">PhiE125 gp8 family phage protein</fullName>
    </submittedName>
</protein>
<accession>A0ABU0HVL1</accession>
<evidence type="ECO:0000313" key="1">
    <source>
        <dbReference type="EMBL" id="MDQ0446378.1"/>
    </source>
</evidence>
<comment type="caution">
    <text evidence="1">The sequence shown here is derived from an EMBL/GenBank/DDBJ whole genome shotgun (WGS) entry which is preliminary data.</text>
</comment>
<sequence>MTPIRADTAIVEPVSVAELRLYLRLDPEDGGVEDTLLASLLAAARASVEIEARRVLVPGRWRIALDDLPAKRWLPLSLSPLVAVVKAARVAADGTVSDLPAGLVGLGPDPVEKPGLSFAPGLPDVPGSGFLVDVTAGFGGDGPPIPPALRLAILRLAAARYEHRGDEPDGAGADAAREAAPFRRLRL</sequence>
<evidence type="ECO:0000313" key="2">
    <source>
        <dbReference type="Proteomes" id="UP001231124"/>
    </source>
</evidence>
<gene>
    <name evidence="1" type="ORF">QO012_000867</name>
</gene>
<organism evidence="1 2">
    <name type="scientific">Methylobacterium aerolatum</name>
    <dbReference type="NCBI Taxonomy" id="418708"/>
    <lineage>
        <taxon>Bacteria</taxon>
        <taxon>Pseudomonadati</taxon>
        <taxon>Pseudomonadota</taxon>
        <taxon>Alphaproteobacteria</taxon>
        <taxon>Hyphomicrobiales</taxon>
        <taxon>Methylobacteriaceae</taxon>
        <taxon>Methylobacterium</taxon>
    </lineage>
</organism>
<dbReference type="RefSeq" id="WP_238201259.1">
    <property type="nucleotide sequence ID" value="NZ_BPQE01000002.1"/>
</dbReference>
<keyword evidence="2" id="KW-1185">Reference proteome</keyword>
<name>A0ABU0HVL1_9HYPH</name>
<dbReference type="InterPro" id="IPR011738">
    <property type="entry name" value="Phage_CHP"/>
</dbReference>
<dbReference type="EMBL" id="JAUSVP010000002">
    <property type="protein sequence ID" value="MDQ0446378.1"/>
    <property type="molecule type" value="Genomic_DNA"/>
</dbReference>
<reference evidence="1 2" key="1">
    <citation type="submission" date="2023-07" db="EMBL/GenBank/DDBJ databases">
        <title>Genomic Encyclopedia of Type Strains, Phase IV (KMG-IV): sequencing the most valuable type-strain genomes for metagenomic binning, comparative biology and taxonomic classification.</title>
        <authorList>
            <person name="Goeker M."/>
        </authorList>
    </citation>
    <scope>NUCLEOTIDE SEQUENCE [LARGE SCALE GENOMIC DNA]</scope>
    <source>
        <strain evidence="1 2">DSM 19013</strain>
    </source>
</reference>
<dbReference type="Gene3D" id="1.10.3230.30">
    <property type="entry name" value="Phage gp6-like head-tail connector protein"/>
    <property type="match status" value="1"/>
</dbReference>
<proteinExistence type="predicted"/>
<dbReference type="Proteomes" id="UP001231124">
    <property type="component" value="Unassembled WGS sequence"/>
</dbReference>
<dbReference type="NCBIfam" id="TIGR02215">
    <property type="entry name" value="phage_chp_gp8"/>
    <property type="match status" value="1"/>
</dbReference>